<reference evidence="2" key="1">
    <citation type="submission" date="2022-06" db="EMBL/GenBank/DDBJ databases">
        <authorList>
            <consortium name="SYNGENTA / RWTH Aachen University"/>
        </authorList>
    </citation>
    <scope>NUCLEOTIDE SEQUENCE</scope>
</reference>
<feature type="transmembrane region" description="Helical" evidence="1">
    <location>
        <begin position="50"/>
        <end position="67"/>
    </location>
</feature>
<gene>
    <name evidence="2" type="ORF">PPACK8108_LOCUS10128</name>
</gene>
<evidence type="ECO:0000256" key="1">
    <source>
        <dbReference type="SAM" id="Phobius"/>
    </source>
</evidence>
<proteinExistence type="predicted"/>
<keyword evidence="3" id="KW-1185">Reference proteome</keyword>
<dbReference type="EMBL" id="CALTRL010002262">
    <property type="protein sequence ID" value="CAH7675159.1"/>
    <property type="molecule type" value="Genomic_DNA"/>
</dbReference>
<keyword evidence="1" id="KW-0812">Transmembrane</keyword>
<name>A0AAV0AZK5_PHAPC</name>
<evidence type="ECO:0000313" key="3">
    <source>
        <dbReference type="Proteomes" id="UP001153365"/>
    </source>
</evidence>
<evidence type="ECO:0000313" key="2">
    <source>
        <dbReference type="EMBL" id="CAH7675159.1"/>
    </source>
</evidence>
<accession>A0AAV0AZK5</accession>
<protein>
    <submittedName>
        <fullName evidence="2">Uncharacterized protein</fullName>
    </submittedName>
</protein>
<sequence length="130" mass="14128">MNPATLWLATISPINAASFTTTLHPFGYFGDFKIIPLLNTSSSSTNLERILLIVIISGCFGAGIIPTRQSHDTNRKLLVISPIFELGGDGANARLTSLLAFQWKSSLIIDSVSRRATESRSVVLVLFFST</sequence>
<dbReference type="AlphaFoldDB" id="A0AAV0AZK5"/>
<keyword evidence="1" id="KW-0472">Membrane</keyword>
<dbReference type="Proteomes" id="UP001153365">
    <property type="component" value="Unassembled WGS sequence"/>
</dbReference>
<keyword evidence="1" id="KW-1133">Transmembrane helix</keyword>
<comment type="caution">
    <text evidence="2">The sequence shown here is derived from an EMBL/GenBank/DDBJ whole genome shotgun (WGS) entry which is preliminary data.</text>
</comment>
<organism evidence="2 3">
    <name type="scientific">Phakopsora pachyrhizi</name>
    <name type="common">Asian soybean rust disease fungus</name>
    <dbReference type="NCBI Taxonomy" id="170000"/>
    <lineage>
        <taxon>Eukaryota</taxon>
        <taxon>Fungi</taxon>
        <taxon>Dikarya</taxon>
        <taxon>Basidiomycota</taxon>
        <taxon>Pucciniomycotina</taxon>
        <taxon>Pucciniomycetes</taxon>
        <taxon>Pucciniales</taxon>
        <taxon>Phakopsoraceae</taxon>
        <taxon>Phakopsora</taxon>
    </lineage>
</organism>